<evidence type="ECO:0000313" key="2">
    <source>
        <dbReference type="Proteomes" id="UP001244207"/>
    </source>
</evidence>
<name>A0AAD8UBN4_GLOAC</name>
<proteinExistence type="predicted"/>
<keyword evidence="2" id="KW-1185">Reference proteome</keyword>
<dbReference type="RefSeq" id="XP_060358830.1">
    <property type="nucleotide sequence ID" value="XM_060501210.1"/>
</dbReference>
<protein>
    <submittedName>
        <fullName evidence="1">Uncharacterized protein</fullName>
    </submittedName>
</protein>
<gene>
    <name evidence="1" type="ORF">BDZ83DRAFT_130780</name>
</gene>
<accession>A0AAD8UBN4</accession>
<reference evidence="1" key="1">
    <citation type="submission" date="2021-12" db="EMBL/GenBank/DDBJ databases">
        <title>Comparative genomics, transcriptomics and evolutionary studies reveal genomic signatures of adaptation to plant cell wall in hemibiotrophic fungi.</title>
        <authorList>
            <consortium name="DOE Joint Genome Institute"/>
            <person name="Baroncelli R."/>
            <person name="Diaz J.F."/>
            <person name="Benocci T."/>
            <person name="Peng M."/>
            <person name="Battaglia E."/>
            <person name="Haridas S."/>
            <person name="Andreopoulos W."/>
            <person name="Labutti K."/>
            <person name="Pangilinan J."/>
            <person name="Floch G.L."/>
            <person name="Makela M.R."/>
            <person name="Henrissat B."/>
            <person name="Grigoriev I.V."/>
            <person name="Crouch J.A."/>
            <person name="De Vries R.P."/>
            <person name="Sukno S.A."/>
            <person name="Thon M.R."/>
        </authorList>
    </citation>
    <scope>NUCLEOTIDE SEQUENCE</scope>
    <source>
        <strain evidence="1">CBS 112980</strain>
    </source>
</reference>
<sequence length="266" mass="29685">MFTSIVLAPWRLEVIFTCSPGSKMSLHIAVVRSRRMRSLKSQCRNVPWQDITPLTIITEQISINLAFKSKGSMWNGMAAELHKRGNHLASTFLEAAFTGFQYPSAGPRVPNLESLTDAFETRCTGGVVIGGVSKGSCYPGRGTTFIVNPRDRPAPSTSSLQSGTSRFYSAEYFRVSKLYWRDSSLVFLEPARQSYPNLKLWVRVSDTWKAWMRRVGPRLRVTAGTNISTPFLTWLEGSISDFSHESLSCDQITKVQTSNSGIISDK</sequence>
<dbReference type="EMBL" id="JAHMHS010000170">
    <property type="protein sequence ID" value="KAK1710551.1"/>
    <property type="molecule type" value="Genomic_DNA"/>
</dbReference>
<organism evidence="1 2">
    <name type="scientific">Glomerella acutata</name>
    <name type="common">Colletotrichum acutatum</name>
    <dbReference type="NCBI Taxonomy" id="27357"/>
    <lineage>
        <taxon>Eukaryota</taxon>
        <taxon>Fungi</taxon>
        <taxon>Dikarya</taxon>
        <taxon>Ascomycota</taxon>
        <taxon>Pezizomycotina</taxon>
        <taxon>Sordariomycetes</taxon>
        <taxon>Hypocreomycetidae</taxon>
        <taxon>Glomerellales</taxon>
        <taxon>Glomerellaceae</taxon>
        <taxon>Colletotrichum</taxon>
        <taxon>Colletotrichum acutatum species complex</taxon>
    </lineage>
</organism>
<dbReference type="AlphaFoldDB" id="A0AAD8UBN4"/>
<dbReference type="Proteomes" id="UP001244207">
    <property type="component" value="Unassembled WGS sequence"/>
</dbReference>
<comment type="caution">
    <text evidence="1">The sequence shown here is derived from an EMBL/GenBank/DDBJ whole genome shotgun (WGS) entry which is preliminary data.</text>
</comment>
<dbReference type="GeneID" id="85385109"/>
<evidence type="ECO:0000313" key="1">
    <source>
        <dbReference type="EMBL" id="KAK1710551.1"/>
    </source>
</evidence>